<feature type="domain" description="Methylamine/Aralkylamine dehydrogenase light chain C-terminal" evidence="10">
    <location>
        <begin position="67"/>
        <end position="174"/>
    </location>
</feature>
<organism evidence="11">
    <name type="scientific">marine metagenome</name>
    <dbReference type="NCBI Taxonomy" id="408172"/>
    <lineage>
        <taxon>unclassified sequences</taxon>
        <taxon>metagenomes</taxon>
        <taxon>ecological metagenomes</taxon>
    </lineage>
</organism>
<evidence type="ECO:0000256" key="5">
    <source>
        <dbReference type="ARBA" id="ARBA00022729"/>
    </source>
</evidence>
<keyword evidence="5" id="KW-0732">Signal</keyword>
<keyword evidence="9" id="KW-1015">Disulfide bond</keyword>
<keyword evidence="6" id="KW-0574">Periplasm</keyword>
<dbReference type="Pfam" id="PF02975">
    <property type="entry name" value="Me-amine-dh_L"/>
    <property type="match status" value="1"/>
</dbReference>
<dbReference type="InterPro" id="IPR013504">
    <property type="entry name" value="MADH/AADH_Ltc_C_dom"/>
</dbReference>
<comment type="subcellular location">
    <subcellularLocation>
        <location evidence="1">Periplasm</location>
    </subcellularLocation>
</comment>
<evidence type="ECO:0000256" key="6">
    <source>
        <dbReference type="ARBA" id="ARBA00022764"/>
    </source>
</evidence>
<dbReference type="SUPFAM" id="SSF57561">
    <property type="entry name" value="Methylamine dehydrogenase, L chain"/>
    <property type="match status" value="1"/>
</dbReference>
<keyword evidence="4" id="KW-0824">TTQ</keyword>
<keyword evidence="7" id="KW-0249">Electron transport</keyword>
<name>A0A381RZY8_9ZZZZ</name>
<evidence type="ECO:0000256" key="2">
    <source>
        <dbReference type="ARBA" id="ARBA00010711"/>
    </source>
</evidence>
<evidence type="ECO:0000256" key="1">
    <source>
        <dbReference type="ARBA" id="ARBA00004418"/>
    </source>
</evidence>
<accession>A0A381RZY8</accession>
<evidence type="ECO:0000256" key="8">
    <source>
        <dbReference type="ARBA" id="ARBA00023002"/>
    </source>
</evidence>
<comment type="similarity">
    <text evidence="2">Belongs to the aromatic amine dehydrogenase light chain family.</text>
</comment>
<keyword evidence="3" id="KW-0813">Transport</keyword>
<evidence type="ECO:0000313" key="11">
    <source>
        <dbReference type="EMBL" id="SUZ96638.1"/>
    </source>
</evidence>
<proteinExistence type="inferred from homology"/>
<dbReference type="Gene3D" id="2.60.30.10">
    <property type="entry name" value="Methylamine/Aralkylamine dehydrogenase light chain"/>
    <property type="match status" value="1"/>
</dbReference>
<protein>
    <recommendedName>
        <fullName evidence="10">Methylamine/Aralkylamine dehydrogenase light chain C-terminal domain-containing protein</fullName>
    </recommendedName>
</protein>
<dbReference type="InterPro" id="IPR036560">
    <property type="entry name" value="MADH/AADH_L_sf"/>
</dbReference>
<evidence type="ECO:0000256" key="4">
    <source>
        <dbReference type="ARBA" id="ARBA00022709"/>
    </source>
</evidence>
<evidence type="ECO:0000256" key="9">
    <source>
        <dbReference type="ARBA" id="ARBA00023157"/>
    </source>
</evidence>
<sequence length="184" mass="19895">MIDRLRGIGTRISSWFDRRTLSTTTSLARKTSRRGFVSRTGTILLGTSVLPLLPVSRALSADLNEIGDPTSCDYWRYCALGGTLCSCCGGSMNSCPPGAEPSPVTWVGTCNNPVDGKDYLISYNDCCGKAVCARCFCHNTERDKPVYFPSKSNDILWCFGVESNAYHCTVAVVLDEVAVPAGTD</sequence>
<evidence type="ECO:0000256" key="7">
    <source>
        <dbReference type="ARBA" id="ARBA00022982"/>
    </source>
</evidence>
<dbReference type="AlphaFoldDB" id="A0A381RZY8"/>
<dbReference type="InterPro" id="IPR016008">
    <property type="entry name" value="Amine_DH_Ltc"/>
</dbReference>
<dbReference type="GO" id="GO:0009308">
    <property type="term" value="P:amine metabolic process"/>
    <property type="evidence" value="ECO:0007669"/>
    <property type="project" value="InterPro"/>
</dbReference>
<evidence type="ECO:0000256" key="3">
    <source>
        <dbReference type="ARBA" id="ARBA00022448"/>
    </source>
</evidence>
<dbReference type="GO" id="GO:0030058">
    <property type="term" value="F:aliphatic amine dehydrogenase activity"/>
    <property type="evidence" value="ECO:0007669"/>
    <property type="project" value="InterPro"/>
</dbReference>
<dbReference type="GO" id="GO:0042597">
    <property type="term" value="C:periplasmic space"/>
    <property type="evidence" value="ECO:0007669"/>
    <property type="project" value="UniProtKB-SubCell"/>
</dbReference>
<gene>
    <name evidence="11" type="ORF">METZ01_LOCUS49492</name>
</gene>
<evidence type="ECO:0000259" key="10">
    <source>
        <dbReference type="Pfam" id="PF02975"/>
    </source>
</evidence>
<reference evidence="11" key="1">
    <citation type="submission" date="2018-05" db="EMBL/GenBank/DDBJ databases">
        <authorList>
            <person name="Lanie J.A."/>
            <person name="Ng W.-L."/>
            <person name="Kazmierczak K.M."/>
            <person name="Andrzejewski T.M."/>
            <person name="Davidsen T.M."/>
            <person name="Wayne K.J."/>
            <person name="Tettelin H."/>
            <person name="Glass J.I."/>
            <person name="Rusch D."/>
            <person name="Podicherti R."/>
            <person name="Tsui H.-C.T."/>
            <person name="Winkler M.E."/>
        </authorList>
    </citation>
    <scope>NUCLEOTIDE SEQUENCE</scope>
</reference>
<keyword evidence="8" id="KW-0560">Oxidoreductase</keyword>
<dbReference type="PIRSF" id="PIRSF000192">
    <property type="entry name" value="Amine_dh_beta"/>
    <property type="match status" value="1"/>
</dbReference>
<dbReference type="EMBL" id="UINC01002434">
    <property type="protein sequence ID" value="SUZ96638.1"/>
    <property type="molecule type" value="Genomic_DNA"/>
</dbReference>